<gene>
    <name evidence="2" type="ordered locus">Pnap_4287</name>
</gene>
<proteinExistence type="predicted"/>
<evidence type="ECO:0000313" key="3">
    <source>
        <dbReference type="Proteomes" id="UP000000644"/>
    </source>
</evidence>
<dbReference type="EMBL" id="CP000530">
    <property type="protein sequence ID" value="ABM39569.1"/>
    <property type="molecule type" value="Genomic_DNA"/>
</dbReference>
<dbReference type="KEGG" id="pna:Pnap_4287"/>
<dbReference type="PANTHER" id="PTHR37292">
    <property type="entry name" value="VNG6097C"/>
    <property type="match status" value="1"/>
</dbReference>
<dbReference type="InterPro" id="IPR004919">
    <property type="entry name" value="GmrSD_N"/>
</dbReference>
<reference evidence="3" key="1">
    <citation type="journal article" date="2009" name="Environ. Microbiol.">
        <title>The genome of Polaromonas naphthalenivorans strain CJ2, isolated from coal tar-contaminated sediment, reveals physiological and metabolic versatility and evolution through extensive horizontal gene transfer.</title>
        <authorList>
            <person name="Yagi J.M."/>
            <person name="Sims D."/>
            <person name="Brettin T."/>
            <person name="Bruce D."/>
            <person name="Madsen E.L."/>
        </authorList>
    </citation>
    <scope>NUCLEOTIDE SEQUENCE [LARGE SCALE GENOMIC DNA]</scope>
    <source>
        <strain evidence="3">CJ2</strain>
        <plasmid evidence="3">Plasmid pPNAP01</plasmid>
    </source>
</reference>
<organism evidence="2 3">
    <name type="scientific">Polaromonas naphthalenivorans (strain CJ2)</name>
    <dbReference type="NCBI Taxonomy" id="365044"/>
    <lineage>
        <taxon>Bacteria</taxon>
        <taxon>Pseudomonadati</taxon>
        <taxon>Pseudomonadota</taxon>
        <taxon>Betaproteobacteria</taxon>
        <taxon>Burkholderiales</taxon>
        <taxon>Comamonadaceae</taxon>
        <taxon>Polaromonas</taxon>
    </lineage>
</organism>
<dbReference type="Proteomes" id="UP000000644">
    <property type="component" value="Plasmid pPNAP01"/>
</dbReference>
<dbReference type="HOGENOM" id="CLU_2684694_0_0_4"/>
<dbReference type="AlphaFoldDB" id="A1VV91"/>
<dbReference type="PANTHER" id="PTHR37292:SF2">
    <property type="entry name" value="DUF262 DOMAIN-CONTAINING PROTEIN"/>
    <property type="match status" value="1"/>
</dbReference>
<evidence type="ECO:0000259" key="1">
    <source>
        <dbReference type="Pfam" id="PF03235"/>
    </source>
</evidence>
<accession>A1VV91</accession>
<sequence>MYSPYFVRRHQGQLQLPDFQRSWVWDEDRIISLIASVSRGFPIGALMTLKTQTVGTNKFAHRLVQGASDRAVGN</sequence>
<protein>
    <recommendedName>
        <fullName evidence="1">GmrSD restriction endonucleases N-terminal domain-containing protein</fullName>
    </recommendedName>
</protein>
<keyword evidence="3" id="KW-1185">Reference proteome</keyword>
<evidence type="ECO:0000313" key="2">
    <source>
        <dbReference type="EMBL" id="ABM39569.1"/>
    </source>
</evidence>
<feature type="domain" description="GmrSD restriction endonucleases N-terminal" evidence="1">
    <location>
        <begin position="9"/>
        <end position="57"/>
    </location>
</feature>
<name>A1VV91_POLNA</name>
<geneLocation type="plasmid" evidence="2 3">
    <name>pPNAP01</name>
</geneLocation>
<keyword evidence="2" id="KW-0614">Plasmid</keyword>
<dbReference type="Pfam" id="PF03235">
    <property type="entry name" value="GmrSD_N"/>
    <property type="match status" value="1"/>
</dbReference>